<evidence type="ECO:0000256" key="9">
    <source>
        <dbReference type="RuleBase" id="RU367150"/>
    </source>
</evidence>
<evidence type="ECO:0000256" key="4">
    <source>
        <dbReference type="ARBA" id="ARBA00022776"/>
    </source>
</evidence>
<keyword evidence="6" id="KW-0175">Coiled coil</keyword>
<dbReference type="Pfam" id="PF08234">
    <property type="entry name" value="Spindle_Spc25"/>
    <property type="match status" value="1"/>
</dbReference>
<keyword evidence="7 9" id="KW-0131">Cell cycle</keyword>
<dbReference type="GO" id="GO:0031262">
    <property type="term" value="C:Ndc80 complex"/>
    <property type="evidence" value="ECO:0007669"/>
    <property type="project" value="InterPro"/>
</dbReference>
<proteinExistence type="inferred from homology"/>
<comment type="subcellular location">
    <subcellularLocation>
        <location evidence="9">Nucleus</location>
    </subcellularLocation>
    <subcellularLocation>
        <location evidence="9">Chromosome</location>
        <location evidence="9">Centromere</location>
        <location evidence="9">Kinetochore</location>
    </subcellularLocation>
</comment>
<dbReference type="Proteomes" id="UP001172673">
    <property type="component" value="Unassembled WGS sequence"/>
</dbReference>
<evidence type="ECO:0000256" key="5">
    <source>
        <dbReference type="ARBA" id="ARBA00022838"/>
    </source>
</evidence>
<comment type="subunit">
    <text evidence="9">Component of the NDC80 complex.</text>
</comment>
<keyword evidence="2 9" id="KW-0158">Chromosome</keyword>
<name>A0AA38XA46_9EURO</name>
<evidence type="ECO:0000256" key="7">
    <source>
        <dbReference type="ARBA" id="ARBA00023306"/>
    </source>
</evidence>
<keyword evidence="4 9" id="KW-0498">Mitosis</keyword>
<dbReference type="PANTHER" id="PTHR14281">
    <property type="entry name" value="KINETOCHORE PROTEIN SPC25-RELATED"/>
    <property type="match status" value="1"/>
</dbReference>
<evidence type="ECO:0000256" key="8">
    <source>
        <dbReference type="ARBA" id="ARBA00023328"/>
    </source>
</evidence>
<evidence type="ECO:0000259" key="10">
    <source>
        <dbReference type="Pfam" id="PF08234"/>
    </source>
</evidence>
<keyword evidence="8 9" id="KW-0137">Centromere</keyword>
<organism evidence="11 12">
    <name type="scientific">Cladophialophora chaetospira</name>
    <dbReference type="NCBI Taxonomy" id="386627"/>
    <lineage>
        <taxon>Eukaryota</taxon>
        <taxon>Fungi</taxon>
        <taxon>Dikarya</taxon>
        <taxon>Ascomycota</taxon>
        <taxon>Pezizomycotina</taxon>
        <taxon>Eurotiomycetes</taxon>
        <taxon>Chaetothyriomycetidae</taxon>
        <taxon>Chaetothyriales</taxon>
        <taxon>Herpotrichiellaceae</taxon>
        <taxon>Cladophialophora</taxon>
    </lineage>
</organism>
<evidence type="ECO:0000256" key="3">
    <source>
        <dbReference type="ARBA" id="ARBA00022618"/>
    </source>
</evidence>
<keyword evidence="3 9" id="KW-0132">Cell division</keyword>
<comment type="function">
    <text evidence="9">Acts as a component of the essential kinetochore-associated NDC80 complex, which is required for chromosome segregation and spindle checkpoint activity.</text>
</comment>
<dbReference type="Gene3D" id="3.30.457.50">
    <property type="entry name" value="Chromosome segregation protein Spc25"/>
    <property type="match status" value="1"/>
</dbReference>
<evidence type="ECO:0000256" key="2">
    <source>
        <dbReference type="ARBA" id="ARBA00022454"/>
    </source>
</evidence>
<evidence type="ECO:0000313" key="11">
    <source>
        <dbReference type="EMBL" id="KAJ9609576.1"/>
    </source>
</evidence>
<dbReference type="PANTHER" id="PTHR14281:SF0">
    <property type="entry name" value="KINETOCHORE PROTEIN SPC25"/>
    <property type="match status" value="1"/>
</dbReference>
<evidence type="ECO:0000256" key="1">
    <source>
        <dbReference type="ARBA" id="ARBA00006379"/>
    </source>
</evidence>
<reference evidence="11" key="1">
    <citation type="submission" date="2022-10" db="EMBL/GenBank/DDBJ databases">
        <title>Culturing micro-colonial fungi from biological soil crusts in the Mojave desert and describing Neophaeococcomyces mojavensis, and introducing the new genera and species Taxawa tesnikishii.</title>
        <authorList>
            <person name="Kurbessoian T."/>
            <person name="Stajich J.E."/>
        </authorList>
    </citation>
    <scope>NUCLEOTIDE SEQUENCE</scope>
    <source>
        <strain evidence="11">TK_41</strain>
    </source>
</reference>
<feature type="domain" description="Chromosome segregation protein Spc25 C-terminal" evidence="10">
    <location>
        <begin position="186"/>
        <end position="243"/>
    </location>
</feature>
<evidence type="ECO:0000256" key="6">
    <source>
        <dbReference type="ARBA" id="ARBA00023054"/>
    </source>
</evidence>
<evidence type="ECO:0000313" key="12">
    <source>
        <dbReference type="Proteomes" id="UP001172673"/>
    </source>
</evidence>
<gene>
    <name evidence="11" type="primary">SPC25</name>
    <name evidence="11" type="ORF">H2200_005903</name>
</gene>
<sequence length="247" mass="28450">MSYSNNPLTQLPTVDFNFDDLRKRMADFTVKFDAFIEQGRKRVLEERNEFRARLGELSEEKRSTSTQITSLQSTLSTHNQVLGREQVEKNEMHAQISKLESHATQQSAQRDRLRSAITQTQRQIDAKLQAQREYAAKEDVQSRLNRPELNFWETYLGCRIEGSGDENKVRIVFVFPPPKSVGSGGEEREALFELTVPLTNRGKWDVAYMKPKLEPAKVERVVDRLNTTRDIATVLKGMRALFVEAMK</sequence>
<dbReference type="GO" id="GO:0051301">
    <property type="term" value="P:cell division"/>
    <property type="evidence" value="ECO:0007669"/>
    <property type="project" value="UniProtKB-UniRule"/>
</dbReference>
<keyword evidence="5 9" id="KW-0995">Kinetochore</keyword>
<protein>
    <recommendedName>
        <fullName evidence="9">Kinetochore protein SPC25</fullName>
    </recommendedName>
</protein>
<comment type="caution">
    <text evidence="11">The sequence shown here is derived from an EMBL/GenBank/DDBJ whole genome shotgun (WGS) entry which is preliminary data.</text>
</comment>
<dbReference type="CDD" id="cd23784">
    <property type="entry name" value="RWD_Spc25"/>
    <property type="match status" value="1"/>
</dbReference>
<comment type="similarity">
    <text evidence="1 9">Belongs to the SPC25 family.</text>
</comment>
<dbReference type="AlphaFoldDB" id="A0AA38XA46"/>
<dbReference type="InterPro" id="IPR013255">
    <property type="entry name" value="Spc25_C"/>
</dbReference>
<accession>A0AA38XA46</accession>
<keyword evidence="9" id="KW-0539">Nucleus</keyword>
<dbReference type="GO" id="GO:0007059">
    <property type="term" value="P:chromosome segregation"/>
    <property type="evidence" value="ECO:0007669"/>
    <property type="project" value="InterPro"/>
</dbReference>
<dbReference type="GO" id="GO:0005634">
    <property type="term" value="C:nucleus"/>
    <property type="evidence" value="ECO:0007669"/>
    <property type="project" value="UniProtKB-SubCell"/>
</dbReference>
<dbReference type="EMBL" id="JAPDRK010000008">
    <property type="protein sequence ID" value="KAJ9609576.1"/>
    <property type="molecule type" value="Genomic_DNA"/>
</dbReference>
<dbReference type="InterPro" id="IPR045143">
    <property type="entry name" value="Spc25"/>
</dbReference>
<keyword evidence="12" id="KW-1185">Reference proteome</keyword>